<evidence type="ECO:0000256" key="3">
    <source>
        <dbReference type="ARBA" id="ARBA00009948"/>
    </source>
</evidence>
<dbReference type="GO" id="GO:0005737">
    <property type="term" value="C:cytoplasm"/>
    <property type="evidence" value="ECO:0007669"/>
    <property type="project" value="UniProtKB-SubCell"/>
</dbReference>
<feature type="binding site" evidence="9">
    <location>
        <position position="27"/>
    </location>
    <ligand>
        <name>3-phosphoshikimate</name>
        <dbReference type="ChEBI" id="CHEBI:145989"/>
    </ligand>
</feature>
<comment type="caution">
    <text evidence="9">Lacks conserved residue(s) required for the propagation of feature annotation.</text>
</comment>
<feature type="binding site" evidence="9">
    <location>
        <position position="169"/>
    </location>
    <ligand>
        <name>phosphoenolpyruvate</name>
        <dbReference type="ChEBI" id="CHEBI:58702"/>
    </ligand>
</feature>
<feature type="binding site" evidence="9">
    <location>
        <position position="22"/>
    </location>
    <ligand>
        <name>phosphoenolpyruvate</name>
        <dbReference type="ChEBI" id="CHEBI:58702"/>
    </ligand>
</feature>
<evidence type="ECO:0000259" key="10">
    <source>
        <dbReference type="Pfam" id="PF00275"/>
    </source>
</evidence>
<evidence type="ECO:0000256" key="6">
    <source>
        <dbReference type="ARBA" id="ARBA00022679"/>
    </source>
</evidence>
<evidence type="ECO:0000256" key="7">
    <source>
        <dbReference type="ARBA" id="ARBA00023141"/>
    </source>
</evidence>
<evidence type="ECO:0000256" key="4">
    <source>
        <dbReference type="ARBA" id="ARBA00022490"/>
    </source>
</evidence>
<feature type="binding site" evidence="9">
    <location>
        <position position="94"/>
    </location>
    <ligand>
        <name>phosphoenolpyruvate</name>
        <dbReference type="ChEBI" id="CHEBI:58702"/>
    </ligand>
</feature>
<evidence type="ECO:0000256" key="2">
    <source>
        <dbReference type="ARBA" id="ARBA00004811"/>
    </source>
</evidence>
<sequence length="427" mass="45710">MSKKIVERVQQLKGKIKIPGDKSISHRAVMFGAIANGKTTVEGFLPGEDCLSTISCFRKLGIEIKQEEDRVTVFGKGWNGLSEASEILDVGNSGTTTRLMLGILATRPFHSVVIGDDSIAKRPMARVTEPLRKMGAKIDGRGKGNFTPLAIRGGQTKGITYTSPVASAQVKSAILLAGLQSEGITTVREPHKSRDHTERMLKAFGVELQEDGLTVSVVGGQELASQHVVVPGDISSAAFFLVAGAIVENSEITLTNVGINETRTGIIDVLLKMGAKLQLTNEKVINEEKMADLTIRTSELQGIEISGEIIPRLIDEIPIIAVLATQANGTTVIKDAEELKVKETNRIDTVVSQLKTLGANIEATDDGMIIHGPTPLIGGKVASFGDHRIGMAMAIAGLVSSAQVEIEDIEAIDVSYPTFFDHIQELI</sequence>
<dbReference type="EC" id="2.5.1.19" evidence="9"/>
<dbReference type="GO" id="GO:0009423">
    <property type="term" value="P:chorismate biosynthetic process"/>
    <property type="evidence" value="ECO:0007669"/>
    <property type="project" value="UniProtKB-UniRule"/>
</dbReference>
<dbReference type="GO" id="GO:0009073">
    <property type="term" value="P:aromatic amino acid family biosynthetic process"/>
    <property type="evidence" value="ECO:0007669"/>
    <property type="project" value="UniProtKB-KW"/>
</dbReference>
<feature type="binding site" evidence="9">
    <location>
        <position position="346"/>
    </location>
    <ligand>
        <name>phosphoenolpyruvate</name>
        <dbReference type="ChEBI" id="CHEBI:58702"/>
    </ligand>
</feature>
<dbReference type="PROSITE" id="PS00885">
    <property type="entry name" value="EPSP_SYNTHASE_2"/>
    <property type="match status" value="1"/>
</dbReference>
<dbReference type="EMBL" id="LQXD01000202">
    <property type="protein sequence ID" value="OIJ04250.1"/>
    <property type="molecule type" value="Genomic_DNA"/>
</dbReference>
<dbReference type="OrthoDB" id="9809920at2"/>
<feature type="domain" description="Enolpyruvate transferase" evidence="10">
    <location>
        <begin position="7"/>
        <end position="422"/>
    </location>
</feature>
<evidence type="ECO:0000313" key="13">
    <source>
        <dbReference type="Proteomes" id="UP000180175"/>
    </source>
</evidence>
<protein>
    <recommendedName>
        <fullName evidence="9">3-phosphoshikimate 1-carboxyvinyltransferase</fullName>
        <ecNumber evidence="9">2.5.1.19</ecNumber>
    </recommendedName>
    <alternativeName>
        <fullName evidence="9">5-enolpyruvylshikimate-3-phosphate synthase</fullName>
        <shortName evidence="9">EPSP synthase</shortName>
        <shortName evidence="9">EPSPS</shortName>
    </alternativeName>
</protein>
<comment type="subcellular location">
    <subcellularLocation>
        <location evidence="9">Cytoplasm</location>
    </subcellularLocation>
</comment>
<dbReference type="FunFam" id="3.65.10.10:FF:000005">
    <property type="entry name" value="3-phosphoshikimate 1-carboxyvinyltransferase"/>
    <property type="match status" value="1"/>
</dbReference>
<dbReference type="InterPro" id="IPR023193">
    <property type="entry name" value="EPSP_synthase_CS"/>
</dbReference>
<evidence type="ECO:0000313" key="12">
    <source>
        <dbReference type="EMBL" id="QOY35839.1"/>
    </source>
</evidence>
<keyword evidence="5 9" id="KW-0028">Amino-acid biosynthesis</keyword>
<feature type="binding site" evidence="9">
    <location>
        <position position="315"/>
    </location>
    <ligand>
        <name>3-phosphoshikimate</name>
        <dbReference type="ChEBI" id="CHEBI:145989"/>
    </ligand>
</feature>
<reference evidence="12 13" key="2">
    <citation type="journal article" date="2017" name="Genome Announc.">
        <title>Draft Genome Sequences of Four Alkaliphilic Bacteria Belonging to the Anaerobacillus Genus.</title>
        <authorList>
            <person name="Bassil N.M."/>
            <person name="Lloyd J.R."/>
        </authorList>
    </citation>
    <scope>NUCLEOTIDE SEQUENCE [LARGE SCALE GENOMIC DNA]</scope>
    <source>
        <strain evidence="12 13">NB2006</strain>
    </source>
</reference>
<dbReference type="RefSeq" id="WP_071319385.1">
    <property type="nucleotide sequence ID" value="NZ_CP063356.2"/>
</dbReference>
<evidence type="ECO:0000256" key="8">
    <source>
        <dbReference type="ARBA" id="ARBA00044633"/>
    </source>
</evidence>
<dbReference type="GO" id="GO:0008652">
    <property type="term" value="P:amino acid biosynthetic process"/>
    <property type="evidence" value="ECO:0007669"/>
    <property type="project" value="UniProtKB-KW"/>
</dbReference>
<organism evidence="11 13">
    <name type="scientific">Anaerobacillus isosaccharinicus</name>
    <dbReference type="NCBI Taxonomy" id="1532552"/>
    <lineage>
        <taxon>Bacteria</taxon>
        <taxon>Bacillati</taxon>
        <taxon>Bacillota</taxon>
        <taxon>Bacilli</taxon>
        <taxon>Bacillales</taxon>
        <taxon>Bacillaceae</taxon>
        <taxon>Anaerobacillus</taxon>
    </lineage>
</organism>
<reference evidence="11 13" key="1">
    <citation type="submission" date="2016-10" db="EMBL/GenBank/DDBJ databases">
        <title>Draft genome sequences of four alkaliphilic bacteria belonging to the Anaerobacillus genus.</title>
        <authorList>
            <person name="Bassil N.M."/>
            <person name="Lloyd J.R."/>
        </authorList>
    </citation>
    <scope>NUCLEOTIDE SEQUENCE [LARGE SCALE GENOMIC DNA]</scope>
    <source>
        <strain evidence="11 13">NB2006</strain>
    </source>
</reference>
<dbReference type="Pfam" id="PF00275">
    <property type="entry name" value="EPSP_synthase"/>
    <property type="match status" value="1"/>
</dbReference>
<feature type="binding site" evidence="9">
    <location>
        <position position="169"/>
    </location>
    <ligand>
        <name>3-phosphoshikimate</name>
        <dbReference type="ChEBI" id="CHEBI:145989"/>
    </ligand>
</feature>
<dbReference type="GO" id="GO:0003866">
    <property type="term" value="F:3-phosphoshikimate 1-carboxyvinyltransferase activity"/>
    <property type="evidence" value="ECO:0007669"/>
    <property type="project" value="UniProtKB-UniRule"/>
</dbReference>
<keyword evidence="4 9" id="KW-0963">Cytoplasm</keyword>
<feature type="binding site" evidence="9">
    <location>
        <position position="388"/>
    </location>
    <ligand>
        <name>phosphoenolpyruvate</name>
        <dbReference type="ChEBI" id="CHEBI:58702"/>
    </ligand>
</feature>
<feature type="binding site" evidence="9">
    <location>
        <position position="167"/>
    </location>
    <ligand>
        <name>3-phosphoshikimate</name>
        <dbReference type="ChEBI" id="CHEBI:145989"/>
    </ligand>
</feature>
<feature type="binding site" evidence="9">
    <location>
        <position position="122"/>
    </location>
    <ligand>
        <name>phosphoenolpyruvate</name>
        <dbReference type="ChEBI" id="CHEBI:58702"/>
    </ligand>
</feature>
<dbReference type="PROSITE" id="PS00104">
    <property type="entry name" value="EPSP_SYNTHASE_1"/>
    <property type="match status" value="1"/>
</dbReference>
<reference evidence="12 13" key="3">
    <citation type="journal article" date="2019" name="Int. J. Syst. Evol. Microbiol.">
        <title>Anaerobacillus isosaccharinicus sp. nov., an alkaliphilic bacterium which degrades isosaccharinic acid.</title>
        <authorList>
            <person name="Bassil N.M."/>
            <person name="Lloyd J.R."/>
        </authorList>
    </citation>
    <scope>NUCLEOTIDE SEQUENCE [LARGE SCALE GENOMIC DNA]</scope>
    <source>
        <strain evidence="12 13">NB2006</strain>
    </source>
</reference>
<evidence type="ECO:0000256" key="1">
    <source>
        <dbReference type="ARBA" id="ARBA00002174"/>
    </source>
</evidence>
<gene>
    <name evidence="9 12" type="primary">aroA</name>
    <name evidence="12" type="ORF">AWH56_024825</name>
    <name evidence="11" type="ORF">AWH56_23670</name>
</gene>
<feature type="active site" description="Proton acceptor" evidence="9">
    <location>
        <position position="315"/>
    </location>
</feature>
<comment type="subunit">
    <text evidence="9">Monomer.</text>
</comment>
<dbReference type="KEGG" id="aia:AWH56_024825"/>
<accession>A0A1S2KVU0</accession>
<comment type="pathway">
    <text evidence="2 9">Metabolic intermediate biosynthesis; chorismate biosynthesis; chorismate from D-erythrose 4-phosphate and phosphoenolpyruvate: step 6/7.</text>
</comment>
<dbReference type="PANTHER" id="PTHR21090">
    <property type="entry name" value="AROM/DEHYDROQUINATE SYNTHASE"/>
    <property type="match status" value="1"/>
</dbReference>
<evidence type="ECO:0000256" key="5">
    <source>
        <dbReference type="ARBA" id="ARBA00022605"/>
    </source>
</evidence>
<feature type="binding site" evidence="9">
    <location>
        <position position="22"/>
    </location>
    <ligand>
        <name>3-phosphoshikimate</name>
        <dbReference type="ChEBI" id="CHEBI:145989"/>
    </ligand>
</feature>
<keyword evidence="7 9" id="KW-0057">Aromatic amino acid biosynthesis</keyword>
<dbReference type="HAMAP" id="MF_00210">
    <property type="entry name" value="EPSP_synth"/>
    <property type="match status" value="1"/>
</dbReference>
<reference evidence="12" key="4">
    <citation type="submission" date="2020-10" db="EMBL/GenBank/DDBJ databases">
        <authorList>
            <person name="Bassil N.M."/>
            <person name="Lloyd J.R."/>
        </authorList>
    </citation>
    <scope>NUCLEOTIDE SEQUENCE</scope>
    <source>
        <strain evidence="12">NB2006</strain>
    </source>
</reference>
<dbReference type="Gene3D" id="3.65.10.10">
    <property type="entry name" value="Enolpyruvate transferase domain"/>
    <property type="match status" value="2"/>
</dbReference>
<dbReference type="EMBL" id="CP063356">
    <property type="protein sequence ID" value="QOY35839.1"/>
    <property type="molecule type" value="Genomic_DNA"/>
</dbReference>
<dbReference type="CDD" id="cd01556">
    <property type="entry name" value="EPSP_synthase"/>
    <property type="match status" value="1"/>
</dbReference>
<dbReference type="PANTHER" id="PTHR21090:SF5">
    <property type="entry name" value="PENTAFUNCTIONAL AROM POLYPEPTIDE"/>
    <property type="match status" value="1"/>
</dbReference>
<dbReference type="SUPFAM" id="SSF55205">
    <property type="entry name" value="EPT/RTPC-like"/>
    <property type="match status" value="1"/>
</dbReference>
<dbReference type="NCBIfam" id="TIGR01356">
    <property type="entry name" value="aroA"/>
    <property type="match status" value="1"/>
</dbReference>
<dbReference type="PIRSF" id="PIRSF000505">
    <property type="entry name" value="EPSPS"/>
    <property type="match status" value="1"/>
</dbReference>
<evidence type="ECO:0000256" key="9">
    <source>
        <dbReference type="HAMAP-Rule" id="MF_00210"/>
    </source>
</evidence>
<dbReference type="Proteomes" id="UP000180175">
    <property type="component" value="Chromosome"/>
</dbReference>
<dbReference type="InterPro" id="IPR036968">
    <property type="entry name" value="Enolpyruvate_Tfrase_sf"/>
</dbReference>
<name>A0A1S2KVU0_9BACI</name>
<comment type="catalytic activity">
    <reaction evidence="8">
        <text>3-phosphoshikimate + phosphoenolpyruvate = 5-O-(1-carboxyvinyl)-3-phosphoshikimate + phosphate</text>
        <dbReference type="Rhea" id="RHEA:21256"/>
        <dbReference type="ChEBI" id="CHEBI:43474"/>
        <dbReference type="ChEBI" id="CHEBI:57701"/>
        <dbReference type="ChEBI" id="CHEBI:58702"/>
        <dbReference type="ChEBI" id="CHEBI:145989"/>
        <dbReference type="EC" id="2.5.1.19"/>
    </reaction>
    <physiologicalReaction direction="left-to-right" evidence="8">
        <dbReference type="Rhea" id="RHEA:21257"/>
    </physiologicalReaction>
</comment>
<comment type="function">
    <text evidence="1 9">Catalyzes the transfer of the enolpyruvyl moiety of phosphoenolpyruvate (PEP) to the 5-hydroxyl of shikimate-3-phosphate (S3P) to produce enolpyruvyl shikimate-3-phosphate and inorganic phosphate.</text>
</comment>
<dbReference type="UniPathway" id="UPA00053">
    <property type="reaction ID" value="UER00089"/>
</dbReference>
<proteinExistence type="inferred from homology"/>
<keyword evidence="6 9" id="KW-0808">Transferase</keyword>
<comment type="similarity">
    <text evidence="3 9">Belongs to the EPSP synthase family.</text>
</comment>
<dbReference type="InterPro" id="IPR006264">
    <property type="entry name" value="EPSP_synthase"/>
</dbReference>
<evidence type="ECO:0000313" key="11">
    <source>
        <dbReference type="EMBL" id="OIJ04250.1"/>
    </source>
</evidence>
<keyword evidence="13" id="KW-1185">Reference proteome</keyword>
<dbReference type="InterPro" id="IPR013792">
    <property type="entry name" value="RNA3'P_cycl/enolpyr_Trfase_a/b"/>
</dbReference>
<feature type="binding site" evidence="9">
    <location>
        <position position="342"/>
    </location>
    <ligand>
        <name>3-phosphoshikimate</name>
        <dbReference type="ChEBI" id="CHEBI:145989"/>
    </ligand>
</feature>
<dbReference type="AlphaFoldDB" id="A0A1S2KVU0"/>
<dbReference type="FunFam" id="3.65.10.10:FF:000006">
    <property type="entry name" value="3-phosphoshikimate 1-carboxyvinyltransferase"/>
    <property type="match status" value="1"/>
</dbReference>
<feature type="binding site" evidence="9">
    <location>
        <position position="23"/>
    </location>
    <ligand>
        <name>3-phosphoshikimate</name>
        <dbReference type="ChEBI" id="CHEBI:145989"/>
    </ligand>
</feature>
<dbReference type="InterPro" id="IPR001986">
    <property type="entry name" value="Enolpyruvate_Tfrase_dom"/>
</dbReference>